<dbReference type="EMBL" id="CP015193">
    <property type="protein sequence ID" value="ASJ16713.1"/>
    <property type="molecule type" value="Genomic_DNA"/>
</dbReference>
<gene>
    <name evidence="1" type="ORF">A3L04_06325</name>
</gene>
<keyword evidence="2" id="KW-1185">Reference proteome</keyword>
<evidence type="ECO:0000313" key="1">
    <source>
        <dbReference type="EMBL" id="ASJ16713.1"/>
    </source>
</evidence>
<evidence type="ECO:0000313" key="2">
    <source>
        <dbReference type="Proteomes" id="UP000250189"/>
    </source>
</evidence>
<dbReference type="AlphaFoldDB" id="A0A2Z2N7S8"/>
<protein>
    <submittedName>
        <fullName evidence="1">Uncharacterized protein</fullName>
    </submittedName>
</protein>
<dbReference type="Proteomes" id="UP000250189">
    <property type="component" value="Chromosome"/>
</dbReference>
<accession>A0A2Z2N7S8</accession>
<sequence>MAKGIDLEVALMDINITPNLCSIFGGSFWDKRPTEKAGLSTEIQPIIGRRNGFIFTYVRVWSRKFVKGATTCRGW</sequence>
<proteinExistence type="predicted"/>
<organism evidence="1 2">
    <name type="scientific">Thermococcus chitonophagus</name>
    <dbReference type="NCBI Taxonomy" id="54262"/>
    <lineage>
        <taxon>Archaea</taxon>
        <taxon>Methanobacteriati</taxon>
        <taxon>Methanobacteriota</taxon>
        <taxon>Thermococci</taxon>
        <taxon>Thermococcales</taxon>
        <taxon>Thermococcaceae</taxon>
        <taxon>Thermococcus</taxon>
    </lineage>
</organism>
<name>A0A2Z2N7S8_9EURY</name>
<reference evidence="1 2" key="1">
    <citation type="submission" date="2016-04" db="EMBL/GenBank/DDBJ databases">
        <title>Complete genome sequence of Thermococcus chitonophagus type strain GC74.</title>
        <authorList>
            <person name="Oger P.M."/>
        </authorList>
    </citation>
    <scope>NUCLEOTIDE SEQUENCE [LARGE SCALE GENOMIC DNA]</scope>
    <source>
        <strain evidence="1 2">GC74</strain>
    </source>
</reference>